<dbReference type="GO" id="GO:0006749">
    <property type="term" value="P:glutathione metabolic process"/>
    <property type="evidence" value="ECO:0007669"/>
    <property type="project" value="TreeGrafter"/>
</dbReference>
<dbReference type="FunFam" id="3.40.30.10:FF:000035">
    <property type="entry name" value="hematopoietic prostaglandin D synthase"/>
    <property type="match status" value="1"/>
</dbReference>
<dbReference type="AlphaFoldDB" id="A0AA39H112"/>
<dbReference type="Gene3D" id="3.40.30.10">
    <property type="entry name" value="Glutaredoxin"/>
    <property type="match status" value="1"/>
</dbReference>
<evidence type="ECO:0000256" key="2">
    <source>
        <dbReference type="ARBA" id="ARBA00022679"/>
    </source>
</evidence>
<evidence type="ECO:0000313" key="7">
    <source>
        <dbReference type="Proteomes" id="UP001175271"/>
    </source>
</evidence>
<comment type="catalytic activity">
    <reaction evidence="3">
        <text>RX + glutathione = an S-substituted glutathione + a halide anion + H(+)</text>
        <dbReference type="Rhea" id="RHEA:16437"/>
        <dbReference type="ChEBI" id="CHEBI:15378"/>
        <dbReference type="ChEBI" id="CHEBI:16042"/>
        <dbReference type="ChEBI" id="CHEBI:17792"/>
        <dbReference type="ChEBI" id="CHEBI:57925"/>
        <dbReference type="ChEBI" id="CHEBI:90779"/>
        <dbReference type="EC" id="2.5.1.18"/>
    </reaction>
</comment>
<dbReference type="PANTHER" id="PTHR11571:SF150">
    <property type="entry name" value="GLUTATHIONE S-TRANSFERASE"/>
    <property type="match status" value="1"/>
</dbReference>
<name>A0AA39H112_9BILA</name>
<dbReference type="InterPro" id="IPR036282">
    <property type="entry name" value="Glutathione-S-Trfase_C_sf"/>
</dbReference>
<dbReference type="PROSITE" id="PS50405">
    <property type="entry name" value="GST_CTER"/>
    <property type="match status" value="1"/>
</dbReference>
<accession>A0AA39H112</accession>
<keyword evidence="2" id="KW-0808">Transferase</keyword>
<organism evidence="6 7">
    <name type="scientific">Steinernema hermaphroditum</name>
    <dbReference type="NCBI Taxonomy" id="289476"/>
    <lineage>
        <taxon>Eukaryota</taxon>
        <taxon>Metazoa</taxon>
        <taxon>Ecdysozoa</taxon>
        <taxon>Nematoda</taxon>
        <taxon>Chromadorea</taxon>
        <taxon>Rhabditida</taxon>
        <taxon>Tylenchina</taxon>
        <taxon>Panagrolaimomorpha</taxon>
        <taxon>Strongyloidoidea</taxon>
        <taxon>Steinernematidae</taxon>
        <taxon>Steinernema</taxon>
    </lineage>
</organism>
<dbReference type="GO" id="GO:0004364">
    <property type="term" value="F:glutathione transferase activity"/>
    <property type="evidence" value="ECO:0007669"/>
    <property type="project" value="UniProtKB-EC"/>
</dbReference>
<dbReference type="PANTHER" id="PTHR11571">
    <property type="entry name" value="GLUTATHIONE S-TRANSFERASE"/>
    <property type="match status" value="1"/>
</dbReference>
<comment type="caution">
    <text evidence="6">The sequence shown here is derived from an EMBL/GenBank/DDBJ whole genome shotgun (WGS) entry which is preliminary data.</text>
</comment>
<dbReference type="Pfam" id="PF02798">
    <property type="entry name" value="GST_N"/>
    <property type="match status" value="1"/>
</dbReference>
<dbReference type="CDD" id="cd03039">
    <property type="entry name" value="GST_N_Sigma_like"/>
    <property type="match status" value="1"/>
</dbReference>
<dbReference type="SFLD" id="SFLDG00363">
    <property type="entry name" value="AMPS_(cytGST):_Alpha-__Mu-__Pi"/>
    <property type="match status" value="1"/>
</dbReference>
<dbReference type="PROSITE" id="PS50404">
    <property type="entry name" value="GST_NTER"/>
    <property type="match status" value="1"/>
</dbReference>
<dbReference type="InterPro" id="IPR050213">
    <property type="entry name" value="GST_superfamily"/>
</dbReference>
<dbReference type="EMBL" id="JAUCMV010000005">
    <property type="protein sequence ID" value="KAK0397245.1"/>
    <property type="molecule type" value="Genomic_DNA"/>
</dbReference>
<dbReference type="GO" id="GO:0004602">
    <property type="term" value="F:glutathione peroxidase activity"/>
    <property type="evidence" value="ECO:0007669"/>
    <property type="project" value="UniProtKB-ARBA"/>
</dbReference>
<dbReference type="SFLD" id="SFLDG01205">
    <property type="entry name" value="AMPS.1"/>
    <property type="match status" value="1"/>
</dbReference>
<evidence type="ECO:0000256" key="1">
    <source>
        <dbReference type="ARBA" id="ARBA00012452"/>
    </source>
</evidence>
<dbReference type="InterPro" id="IPR040079">
    <property type="entry name" value="Glutathione_S-Trfase"/>
</dbReference>
<reference evidence="6" key="1">
    <citation type="submission" date="2023-06" db="EMBL/GenBank/DDBJ databases">
        <title>Genomic analysis of the entomopathogenic nematode Steinernema hermaphroditum.</title>
        <authorList>
            <person name="Schwarz E.M."/>
            <person name="Heppert J.K."/>
            <person name="Baniya A."/>
            <person name="Schwartz H.T."/>
            <person name="Tan C.-H."/>
            <person name="Antoshechkin I."/>
            <person name="Sternberg P.W."/>
            <person name="Goodrich-Blair H."/>
            <person name="Dillman A.R."/>
        </authorList>
    </citation>
    <scope>NUCLEOTIDE SEQUENCE</scope>
    <source>
        <strain evidence="6">PS9179</strain>
        <tissue evidence="6">Whole animal</tissue>
    </source>
</reference>
<feature type="domain" description="GST C-terminal" evidence="5">
    <location>
        <begin position="84"/>
        <end position="217"/>
    </location>
</feature>
<dbReference type="Pfam" id="PF14497">
    <property type="entry name" value="GST_C_3"/>
    <property type="match status" value="1"/>
</dbReference>
<feature type="domain" description="GST N-terminal" evidence="4">
    <location>
        <begin position="5"/>
        <end position="82"/>
    </location>
</feature>
<evidence type="ECO:0000259" key="5">
    <source>
        <dbReference type="PROSITE" id="PS50405"/>
    </source>
</evidence>
<dbReference type="InterPro" id="IPR010987">
    <property type="entry name" value="Glutathione-S-Trfase_C-like"/>
</dbReference>
<evidence type="ECO:0000313" key="6">
    <source>
        <dbReference type="EMBL" id="KAK0397245.1"/>
    </source>
</evidence>
<keyword evidence="7" id="KW-1185">Reference proteome</keyword>
<dbReference type="SFLD" id="SFLDS00019">
    <property type="entry name" value="Glutathione_Transferase_(cytos"/>
    <property type="match status" value="1"/>
</dbReference>
<dbReference type="EC" id="2.5.1.18" evidence="1"/>
<gene>
    <name evidence="6" type="ORF">QR680_002046</name>
</gene>
<dbReference type="Proteomes" id="UP001175271">
    <property type="component" value="Unassembled WGS sequence"/>
</dbReference>
<dbReference type="Gene3D" id="1.20.1050.10">
    <property type="match status" value="1"/>
</dbReference>
<protein>
    <recommendedName>
        <fullName evidence="1">glutathione transferase</fullName>
        <ecNumber evidence="1">2.5.1.18</ecNumber>
    </recommendedName>
</protein>
<evidence type="ECO:0000259" key="4">
    <source>
        <dbReference type="PROSITE" id="PS50404"/>
    </source>
</evidence>
<evidence type="ECO:0000256" key="3">
    <source>
        <dbReference type="ARBA" id="ARBA00047960"/>
    </source>
</evidence>
<dbReference type="SUPFAM" id="SSF47616">
    <property type="entry name" value="GST C-terminal domain-like"/>
    <property type="match status" value="1"/>
</dbReference>
<dbReference type="InterPro" id="IPR004045">
    <property type="entry name" value="Glutathione_S-Trfase_N"/>
</dbReference>
<dbReference type="SUPFAM" id="SSF52833">
    <property type="entry name" value="Thioredoxin-like"/>
    <property type="match status" value="1"/>
</dbReference>
<dbReference type="InterPro" id="IPR004046">
    <property type="entry name" value="GST_C"/>
</dbReference>
<sequence length="218" mass="25490">MPVVPKFRLIYFDLEGRAEVSRLMFLDANVNFEDHRISLDDWPQLKSTFPNEQLPVLEYNGKQLSQSDAINRFLAKVFGYYGVNEWDCTRIDEIVSTFADVVGQLVGVILEENADSKASRVEKYNQVLEAHVYPLYHMLETRLQAKENQHWLVGNDISLADFVLFNVTWNLQHNKRFPDVERFPVGDFNLLNLIYERVASRPNLKDYLASKKRKYLVN</sequence>
<dbReference type="InterPro" id="IPR036249">
    <property type="entry name" value="Thioredoxin-like_sf"/>
</dbReference>
<proteinExistence type="predicted"/>